<dbReference type="OrthoDB" id="783096at2759"/>
<dbReference type="GO" id="GO:0030010">
    <property type="term" value="P:establishment of cell polarity"/>
    <property type="evidence" value="ECO:0007669"/>
    <property type="project" value="TreeGrafter"/>
</dbReference>
<feature type="compositionally biased region" description="Low complexity" evidence="2">
    <location>
        <begin position="940"/>
        <end position="952"/>
    </location>
</feature>
<evidence type="ECO:0000313" key="5">
    <source>
        <dbReference type="Proteomes" id="UP000325008"/>
    </source>
</evidence>
<dbReference type="Pfam" id="PF23153">
    <property type="entry name" value="Aip3p_Bud6_N"/>
    <property type="match status" value="1"/>
</dbReference>
<dbReference type="InterPro" id="IPR051825">
    <property type="entry name" value="SRCIN1"/>
</dbReference>
<feature type="compositionally biased region" description="Basic and acidic residues" evidence="2">
    <location>
        <begin position="633"/>
        <end position="642"/>
    </location>
</feature>
<dbReference type="PANTHER" id="PTHR22741">
    <property type="entry name" value="P140CAP/SNIP-RELATED"/>
    <property type="match status" value="1"/>
</dbReference>
<dbReference type="GO" id="GO:0051286">
    <property type="term" value="C:cell tip"/>
    <property type="evidence" value="ECO:0007669"/>
    <property type="project" value="TreeGrafter"/>
</dbReference>
<feature type="region of interest" description="Disordered" evidence="2">
    <location>
        <begin position="1268"/>
        <end position="1293"/>
    </location>
</feature>
<feature type="compositionally biased region" description="Polar residues" evidence="2">
    <location>
        <begin position="417"/>
        <end position="431"/>
    </location>
</feature>
<dbReference type="RefSeq" id="XP_014657926.1">
    <property type="nucleotide sequence ID" value="XM_014802440.1"/>
</dbReference>
<reference evidence="4" key="1">
    <citation type="submission" date="2018-03" db="EMBL/GenBank/DDBJ databases">
        <authorList>
            <person name="Guldener U."/>
        </authorList>
    </citation>
    <scope>NUCLEOTIDE SEQUENCE [LARGE SCALE GENOMIC DNA]</scope>
    <source>
        <strain evidence="4">ATCC34888</strain>
    </source>
</reference>
<dbReference type="GO" id="GO:0005519">
    <property type="term" value="F:cytoskeletal regulatory protein binding"/>
    <property type="evidence" value="ECO:0007669"/>
    <property type="project" value="InterPro"/>
</dbReference>
<keyword evidence="5" id="KW-1185">Reference proteome</keyword>
<organism evidence="4 5">
    <name type="scientific">Pseudozyma antarctica</name>
    <name type="common">Yeast</name>
    <name type="synonym">Candida antarctica</name>
    <dbReference type="NCBI Taxonomy" id="84753"/>
    <lineage>
        <taxon>Eukaryota</taxon>
        <taxon>Fungi</taxon>
        <taxon>Dikarya</taxon>
        <taxon>Basidiomycota</taxon>
        <taxon>Ustilaginomycotina</taxon>
        <taxon>Ustilaginomycetes</taxon>
        <taxon>Ustilaginales</taxon>
        <taxon>Ustilaginaceae</taxon>
        <taxon>Moesziomyces</taxon>
    </lineage>
</organism>
<gene>
    <name evidence="4" type="ORF">PSANT_01543</name>
</gene>
<evidence type="ECO:0000259" key="3">
    <source>
        <dbReference type="SMART" id="SM00806"/>
    </source>
</evidence>
<feature type="compositionally biased region" description="Polar residues" evidence="2">
    <location>
        <begin position="71"/>
        <end position="81"/>
    </location>
</feature>
<sequence>MFSNLISSRKGSGDRSNASGSANHRLSGTSQPVTAERIRHPQHVYAQDGSSSPSYESSPHGSSYMSRKDSAGSTSAASGWNSPGGAPTYSRSPAQLPEEMRAREKQRQAERERQLQRRERQSSQSSINTPATAAPAVASTLAHDSPAKYSSSHMESSVTRLLVATKMLLESLTKWSVGQRSEEDVSDIYVRLGNDFNSAKLAFGSYGIDMSDLSSVPDDLRDCLERCLSEEASPAVLEVHLPRIREIIINLLQGLKMKQAEYKQFLVQQRAVKEARRSSVLGDVQTTSTPPAARQPQPQPQPSSRVLGPRASRQGVSEGGFAAVSDSHAAAASSASSLQRPESLQRASSAGAALHSDRTSQPAAPDDAADASSTAAAVRSNSSIVRPPSRVSRTASERTADKRGSEQHSPAPPQPATLASSDASETDSGQVTPRMPSVERHTLVDDGAVAPPVAAESDDEQENLTDEPTAPVSMTPQRLSTRSPRHTPKSSVDAEDYTDHDPSLRALKNRDALERRASKRFSAYTFNKMGIGQSYSQGLSMNIFPPSSTGGNGSPLAERKPSERRGSGARRVVRPPLPESSPALEAAGLSSPSTFTRTADYFGSASASGSSNGAGAGDGRAMPRSRSAATVDSKFESIEEVKTPTSSTFSRDGRSPSPEPRTKDAEPTSSSATARASVQSRDLLSPTPPGGRVTSHAASSTESLPFVDAQPPASDAGDVGEAHPTAAKPGSLDSKALGASTNAVPSTPRSRAIQASPDALNVFLQLGRQTRKAVIEMDRTNPITRGISVARLRMLFIDRFAYSPGMDDFPTIYLKDPASGVTYELEDLADVQEGSLLTLNIEPLDQVKQHLDLSLGTISREIRELKAALAERERDARRMSHGFVGNDNLLAVTPAHATPTKISDSQFQAAGQRVAQLKRANTRAAGAQHEESGAPPPLQSPSAASPTSSAMAGSRIAHELKVQFDELQNLRREFAITRQLQTDFEGDVKSILTTVREQAGAVRAIASTKVAAERNFIVAGKSRLDTQSQDLLTLIEDLQDTVDDLRVDVIQRGVKPKPVLVKQIVDDVERATNGLVELEEYVQTVKPSWKKTWESELQNIVDEQEFLNHEEGLLSDLRDDLGALREVFSNIQQVVKLRGGSGKGGKYIPPLPEDGHEGLSTVMMEVKSQAVNHEKRLRALQAVERQRQKDMLASKANDEFSEELAGFVDKKVLRKTGGVLEAERVRQKRDHATWKAMFGGGGPGGIPMAPSASGGAEAKPKKLILGAKKAADAAKQQLSGSKHTAGTSEEAAV</sequence>
<dbReference type="InterPro" id="IPR056279">
    <property type="entry name" value="Aip3p_Bud6_N"/>
</dbReference>
<feature type="compositionally biased region" description="Low complexity" evidence="2">
    <location>
        <begin position="285"/>
        <end position="296"/>
    </location>
</feature>
<feature type="compositionally biased region" description="Polar residues" evidence="2">
    <location>
        <begin position="1"/>
        <end position="33"/>
    </location>
</feature>
<evidence type="ECO:0000256" key="2">
    <source>
        <dbReference type="SAM" id="MobiDB-lite"/>
    </source>
</evidence>
<dbReference type="EMBL" id="OOIQ01000003">
    <property type="protein sequence ID" value="SPO43858.1"/>
    <property type="molecule type" value="Genomic_DNA"/>
</dbReference>
<feature type="compositionally biased region" description="Polar residues" evidence="2">
    <location>
        <begin position="472"/>
        <end position="482"/>
    </location>
</feature>
<feature type="compositionally biased region" description="Polar residues" evidence="2">
    <location>
        <begin position="739"/>
        <end position="749"/>
    </location>
</feature>
<dbReference type="Pfam" id="PF03915">
    <property type="entry name" value="AIP3"/>
    <property type="match status" value="1"/>
</dbReference>
<feature type="compositionally biased region" description="Polar residues" evidence="2">
    <location>
        <begin position="667"/>
        <end position="682"/>
    </location>
</feature>
<dbReference type="InterPro" id="IPR022782">
    <property type="entry name" value="AIP3-like_C"/>
</dbReference>
<feature type="region of interest" description="Disordered" evidence="2">
    <location>
        <begin position="542"/>
        <end position="751"/>
    </location>
</feature>
<dbReference type="PANTHER" id="PTHR22741:SF10">
    <property type="entry name" value="COILED-COIL DOMAIN-CONTAINING PROTEIN CG32809"/>
    <property type="match status" value="1"/>
</dbReference>
<protein>
    <submittedName>
        <fullName evidence="4">Related to actin-interacting protein AIP3</fullName>
    </submittedName>
</protein>
<feature type="compositionally biased region" description="Polar residues" evidence="2">
    <location>
        <begin position="1276"/>
        <end position="1287"/>
    </location>
</feature>
<feature type="compositionally biased region" description="Low complexity" evidence="2">
    <location>
        <begin position="122"/>
        <end position="138"/>
    </location>
</feature>
<feature type="region of interest" description="Disordered" evidence="2">
    <location>
        <begin position="454"/>
        <end position="511"/>
    </location>
</feature>
<feature type="compositionally biased region" description="Polar residues" evidence="2">
    <location>
        <begin position="338"/>
        <end position="348"/>
    </location>
</feature>
<feature type="compositionally biased region" description="Low complexity" evidence="2">
    <location>
        <begin position="49"/>
        <end position="65"/>
    </location>
</feature>
<proteinExistence type="predicted"/>
<dbReference type="GO" id="GO:0005737">
    <property type="term" value="C:cytoplasm"/>
    <property type="evidence" value="ECO:0007669"/>
    <property type="project" value="TreeGrafter"/>
</dbReference>
<name>A0A5C3FHK3_PSEA2</name>
<dbReference type="InterPro" id="IPR005613">
    <property type="entry name" value="AIP3_C"/>
</dbReference>
<evidence type="ECO:0000313" key="4">
    <source>
        <dbReference type="EMBL" id="SPO43858.1"/>
    </source>
</evidence>
<feature type="domain" description="Actin interacting protein 3 C-terminal" evidence="3">
    <location>
        <begin position="763"/>
        <end position="1231"/>
    </location>
</feature>
<feature type="compositionally biased region" description="Low complexity" evidence="2">
    <location>
        <begin position="359"/>
        <end position="393"/>
    </location>
</feature>
<feature type="region of interest" description="Disordered" evidence="2">
    <location>
        <begin position="918"/>
        <end position="952"/>
    </location>
</feature>
<feature type="compositionally biased region" description="Acidic residues" evidence="2">
    <location>
        <begin position="456"/>
        <end position="465"/>
    </location>
</feature>
<keyword evidence="1" id="KW-0175">Coiled coil</keyword>
<feature type="compositionally biased region" description="Basic and acidic residues" evidence="2">
    <location>
        <begin position="98"/>
        <end position="121"/>
    </location>
</feature>
<comment type="caution">
    <text evidence="4">The sequence shown here is derived from an EMBL/GenBank/DDBJ whole genome shotgun (WGS) entry which is preliminary data.</text>
</comment>
<feature type="compositionally biased region" description="Basic and acidic residues" evidence="2">
    <location>
        <begin position="497"/>
        <end position="511"/>
    </location>
</feature>
<feature type="compositionally biased region" description="Basic and acidic residues" evidence="2">
    <location>
        <begin position="395"/>
        <end position="406"/>
    </location>
</feature>
<dbReference type="Proteomes" id="UP000325008">
    <property type="component" value="Unassembled WGS sequence"/>
</dbReference>
<accession>A0A5C3FHK3</accession>
<feature type="region of interest" description="Disordered" evidence="2">
    <location>
        <begin position="332"/>
        <end position="433"/>
    </location>
</feature>
<feature type="compositionally biased region" description="Basic and acidic residues" evidence="2">
    <location>
        <begin position="557"/>
        <end position="566"/>
    </location>
</feature>
<feature type="region of interest" description="Disordered" evidence="2">
    <location>
        <begin position="1"/>
        <end position="138"/>
    </location>
</feature>
<evidence type="ECO:0000256" key="1">
    <source>
        <dbReference type="ARBA" id="ARBA00023054"/>
    </source>
</evidence>
<dbReference type="SMART" id="SM00806">
    <property type="entry name" value="AIP3"/>
    <property type="match status" value="1"/>
</dbReference>
<dbReference type="Gene3D" id="1.20.58.1540">
    <property type="entry name" value="Actin interacting protein 3, C-terminal domain"/>
    <property type="match status" value="1"/>
</dbReference>
<feature type="region of interest" description="Disordered" evidence="2">
    <location>
        <begin position="277"/>
        <end position="320"/>
    </location>
</feature>